<evidence type="ECO:0000313" key="13">
    <source>
        <dbReference type="EMBL" id="RNF59471.1"/>
    </source>
</evidence>
<evidence type="ECO:0000256" key="3">
    <source>
        <dbReference type="ARBA" id="ARBA00022452"/>
    </source>
</evidence>
<proteinExistence type="inferred from homology"/>
<evidence type="ECO:0000256" key="5">
    <source>
        <dbReference type="ARBA" id="ARBA00022692"/>
    </source>
</evidence>
<accession>A0A3M8QUW9</accession>
<evidence type="ECO:0000256" key="11">
    <source>
        <dbReference type="PROSITE-ProRule" id="PRU01360"/>
    </source>
</evidence>
<evidence type="ECO:0000256" key="8">
    <source>
        <dbReference type="ARBA" id="ARBA00023065"/>
    </source>
</evidence>
<dbReference type="PANTHER" id="PTHR32552">
    <property type="entry name" value="FERRICHROME IRON RECEPTOR-RELATED"/>
    <property type="match status" value="1"/>
</dbReference>
<dbReference type="InterPro" id="IPR039426">
    <property type="entry name" value="TonB-dep_rcpt-like"/>
</dbReference>
<dbReference type="PANTHER" id="PTHR32552:SF89">
    <property type="entry name" value="CATECHOLATE SIDEROPHORE RECEPTOR FIU"/>
    <property type="match status" value="1"/>
</dbReference>
<evidence type="ECO:0000256" key="2">
    <source>
        <dbReference type="ARBA" id="ARBA00022448"/>
    </source>
</evidence>
<evidence type="ECO:0000256" key="1">
    <source>
        <dbReference type="ARBA" id="ARBA00004571"/>
    </source>
</evidence>
<evidence type="ECO:0000256" key="4">
    <source>
        <dbReference type="ARBA" id="ARBA00022496"/>
    </source>
</evidence>
<organism evidence="13">
    <name type="scientific">Acidithiobacillus sulfuriphilus</name>
    <dbReference type="NCBI Taxonomy" id="1867749"/>
    <lineage>
        <taxon>Bacteria</taxon>
        <taxon>Pseudomonadati</taxon>
        <taxon>Pseudomonadota</taxon>
        <taxon>Acidithiobacillia</taxon>
        <taxon>Acidithiobacillales</taxon>
        <taxon>Acidithiobacillaceae</taxon>
        <taxon>Acidithiobacillus</taxon>
    </lineage>
</organism>
<comment type="subcellular location">
    <subcellularLocation>
        <location evidence="1 11">Cell outer membrane</location>
        <topology evidence="1 11">Multi-pass membrane protein</topology>
    </subcellularLocation>
</comment>
<dbReference type="InterPro" id="IPR036942">
    <property type="entry name" value="Beta-barrel_TonB_sf"/>
</dbReference>
<dbReference type="PROSITE" id="PS52016">
    <property type="entry name" value="TONB_DEPENDENT_REC_3"/>
    <property type="match status" value="1"/>
</dbReference>
<keyword evidence="12" id="KW-1133">Transmembrane helix</keyword>
<dbReference type="Gene3D" id="2.40.170.20">
    <property type="entry name" value="TonB-dependent receptor, beta-barrel domain"/>
    <property type="match status" value="1"/>
</dbReference>
<evidence type="ECO:0000256" key="9">
    <source>
        <dbReference type="ARBA" id="ARBA00023136"/>
    </source>
</evidence>
<dbReference type="RefSeq" id="WP_123105105.1">
    <property type="nucleotide sequence ID" value="NZ_CP127527.1"/>
</dbReference>
<name>A0A3M8QUW9_9PROT</name>
<comment type="similarity">
    <text evidence="11">Belongs to the TonB-dependent receptor family.</text>
</comment>
<dbReference type="EMBL" id="RIZI01000185">
    <property type="protein sequence ID" value="RNF59471.1"/>
    <property type="molecule type" value="Genomic_DNA"/>
</dbReference>
<keyword evidence="2 11" id="KW-0813">Transport</keyword>
<dbReference type="AlphaFoldDB" id="A0A3M8QUW9"/>
<keyword evidence="3 11" id="KW-1134">Transmembrane beta strand</keyword>
<reference evidence="13" key="1">
    <citation type="submission" date="2018-10" db="EMBL/GenBank/DDBJ databases">
        <title>Acidithiobacillus sulfuriphilus sp. nov.: an extremely acidophilic sulfur-oxidizing chemolithotroph isolated from a neutral pH environment.</title>
        <authorList>
            <person name="Falagan C."/>
            <person name="Moya-Beltran A."/>
            <person name="Quatrini R."/>
            <person name="Johnson D.B."/>
        </authorList>
    </citation>
    <scope>NUCLEOTIDE SEQUENCE [LARGE SCALE GENOMIC DNA]</scope>
    <source>
        <strain evidence="13">CJ-2</strain>
    </source>
</reference>
<keyword evidence="6" id="KW-0732">Signal</keyword>
<dbReference type="SUPFAM" id="SSF56935">
    <property type="entry name" value="Porins"/>
    <property type="match status" value="1"/>
</dbReference>
<protein>
    <submittedName>
        <fullName evidence="13">TonB-dependent receptor</fullName>
    </submittedName>
</protein>
<comment type="caution">
    <text evidence="13">The sequence shown here is derived from an EMBL/GenBank/DDBJ whole genome shotgun (WGS) entry which is preliminary data.</text>
</comment>
<evidence type="ECO:0000256" key="7">
    <source>
        <dbReference type="ARBA" id="ARBA00023004"/>
    </source>
</evidence>
<sequence>MNTAFTSSTSLITLTAFFMDWPAFLRVSDIGIAAKPRRNKGEYEMYKKLPLKPLLVAIAATGALSITVMAAAQTGVTAPTTSAPTRGAINVGRVSAGLALNTLDKASKKVDSSNYAESAQSKLAVSSDQLKFMAPNVGAFQLAGRLPGVVVLGSNPNSGVGGNSLNINGFGVGTGPTVNTHFNAIQVNFDGIPLSNPLSGDGGFYSVEVPIAQLLSGVTVSYGPGNPDDRWQSSIGGTVNFIPVQPSSKPSVKVSTSYGSYGSQTELAIAKSGLFANGWTAVAGFGHTSGEVAGLEYNYPTQANVFYGKIEKLSNNGDRYSFGFYTSRAQYLSVPTIPLSPLGGYTVNGYNVPGAPLSEQTSGFYSTKTPQQSYFQYSDNMWLLYGKQHWKLSEGESIDNKVWFKHSHRVHIGHGTYYGDTSPTMDEYYPPIFYTVGDRLGYTAKMSNNVIKLGGYLYYMNYKNPFILYNAPVLHESVGNFYYDANNDTSQLSEFIYGQDSVSLFDRRLQITPGVAYAAYQTTDANLLPPTGSPLLPGKINGTFDSGVFTSFGGFEPSLGVNFQALKHLYVYGYAARTNANPENESYGNEYTFYIDPQKIKLVNNTDFEIGIKYKRKDIFASVNYFHDQVINMVEGIYANGTALFPTGYKLGNALYQGVNFQISWTPVYWLNVYASANVQHPYYTKLETNSGGNFSGNILSGVPLRTFLVGLSYKKIVGSGVASVNLDDHYIGAAGMANPITGDVTLRTNPYNLVNLTLGYKTTIFDKYIPALKYMGFQLGLYNLLDRKYNESESIGSGINEPGLPANAVFGTQGAPRTIFGTVTMKF</sequence>
<keyword evidence="5 11" id="KW-0812">Transmembrane</keyword>
<evidence type="ECO:0000256" key="10">
    <source>
        <dbReference type="ARBA" id="ARBA00023237"/>
    </source>
</evidence>
<feature type="transmembrane region" description="Helical" evidence="12">
    <location>
        <begin position="54"/>
        <end position="72"/>
    </location>
</feature>
<dbReference type="OrthoDB" id="5297155at2"/>
<keyword evidence="8" id="KW-0406">Ion transport</keyword>
<gene>
    <name evidence="13" type="ORF">EC580_11300</name>
</gene>
<keyword evidence="13" id="KW-0675">Receptor</keyword>
<dbReference type="GO" id="GO:0015344">
    <property type="term" value="F:siderophore uptake transmembrane transporter activity"/>
    <property type="evidence" value="ECO:0007669"/>
    <property type="project" value="TreeGrafter"/>
</dbReference>
<keyword evidence="7" id="KW-0408">Iron</keyword>
<evidence type="ECO:0000256" key="12">
    <source>
        <dbReference type="SAM" id="Phobius"/>
    </source>
</evidence>
<keyword evidence="10 11" id="KW-0998">Cell outer membrane</keyword>
<keyword evidence="4" id="KW-0410">Iron transport</keyword>
<evidence type="ECO:0000256" key="6">
    <source>
        <dbReference type="ARBA" id="ARBA00022729"/>
    </source>
</evidence>
<dbReference type="GO" id="GO:0009279">
    <property type="term" value="C:cell outer membrane"/>
    <property type="evidence" value="ECO:0007669"/>
    <property type="project" value="UniProtKB-SubCell"/>
</dbReference>
<keyword evidence="9 11" id="KW-0472">Membrane</keyword>